<feature type="domain" description="Tyr recombinase" evidence="2">
    <location>
        <begin position="11"/>
        <end position="189"/>
    </location>
</feature>
<dbReference type="Pfam" id="PF00589">
    <property type="entry name" value="Phage_integrase"/>
    <property type="match status" value="1"/>
</dbReference>
<reference evidence="3 4" key="1">
    <citation type="submission" date="2019-07" db="EMBL/GenBank/DDBJ databases">
        <title>Draft genome sequence of Haloferax volcanii SS0101, isolated from salt farm in Samut Sakhon, Thailand.</title>
        <authorList>
            <person name="Wanthongcharoen S."/>
            <person name="Yamprayoonswat W."/>
            <person name="Ruangsuj P."/>
            <person name="Thongpramul N."/>
            <person name="Jumpathong W."/>
            <person name="Sittihan S."/>
            <person name="Kanjanavas P."/>
            <person name="Yasawong M."/>
        </authorList>
    </citation>
    <scope>NUCLEOTIDE SEQUENCE [LARGE SCALE GENOMIC DNA]</scope>
    <source>
        <strain evidence="3 4">SS0101</strain>
    </source>
</reference>
<dbReference type="GO" id="GO:0015074">
    <property type="term" value="P:DNA integration"/>
    <property type="evidence" value="ECO:0007669"/>
    <property type="project" value="InterPro"/>
</dbReference>
<evidence type="ECO:0000313" key="3">
    <source>
        <dbReference type="EMBL" id="TVT89082.1"/>
    </source>
</evidence>
<dbReference type="InterPro" id="IPR002104">
    <property type="entry name" value="Integrase_catalytic"/>
</dbReference>
<evidence type="ECO:0000256" key="1">
    <source>
        <dbReference type="ARBA" id="ARBA00023172"/>
    </source>
</evidence>
<dbReference type="PANTHER" id="PTHR30349">
    <property type="entry name" value="PHAGE INTEGRASE-RELATED"/>
    <property type="match status" value="1"/>
</dbReference>
<proteinExistence type="predicted"/>
<dbReference type="GO" id="GO:0006310">
    <property type="term" value="P:DNA recombination"/>
    <property type="evidence" value="ECO:0007669"/>
    <property type="project" value="UniProtKB-KW"/>
</dbReference>
<evidence type="ECO:0000313" key="4">
    <source>
        <dbReference type="Proteomes" id="UP000320212"/>
    </source>
</evidence>
<protein>
    <submittedName>
        <fullName evidence="3">Phage integrase family protein</fullName>
    </submittedName>
</protein>
<dbReference type="AlphaFoldDB" id="A0A558FU92"/>
<accession>A0A558FU92</accession>
<dbReference type="InterPro" id="IPR013762">
    <property type="entry name" value="Integrase-like_cat_sf"/>
</dbReference>
<dbReference type="RefSeq" id="WP_144859772.1">
    <property type="nucleotide sequence ID" value="NZ_VMTR01000276.1"/>
</dbReference>
<gene>
    <name evidence="3" type="ORF">FQA18_18680</name>
</gene>
<keyword evidence="1" id="KW-0233">DNA recombination</keyword>
<dbReference type="PANTHER" id="PTHR30349:SF64">
    <property type="entry name" value="PROPHAGE INTEGRASE INTD-RELATED"/>
    <property type="match status" value="1"/>
</dbReference>
<comment type="caution">
    <text evidence="3">The sequence shown here is derived from an EMBL/GenBank/DDBJ whole genome shotgun (WGS) entry which is preliminary data.</text>
</comment>
<sequence length="194" mass="22215">MKMENYPEKDGKKVWLTPDEVTDLLDEADDTEQRIAMGLMVRCGLRVAEAVDVAPDDVVDTTAGKFLRVWAGKGDKYRETPIPEQLAATIAAADDWRDDDSDVPVVEHTTRTVRRWVEKAAERRHDATGEVGWTYLGPHDLRRTWGQHLVESEVEHGIIMEWGGWADWETFRENYLGAYSLEAQARGMEKIEWL</sequence>
<dbReference type="Gene3D" id="1.10.443.10">
    <property type="entry name" value="Intergrase catalytic core"/>
    <property type="match status" value="1"/>
</dbReference>
<dbReference type="GO" id="GO:0003677">
    <property type="term" value="F:DNA binding"/>
    <property type="evidence" value="ECO:0007669"/>
    <property type="project" value="InterPro"/>
</dbReference>
<evidence type="ECO:0000259" key="2">
    <source>
        <dbReference type="PROSITE" id="PS51898"/>
    </source>
</evidence>
<name>A0A558FU92_HALVO</name>
<dbReference type="SUPFAM" id="SSF56349">
    <property type="entry name" value="DNA breaking-rejoining enzymes"/>
    <property type="match status" value="1"/>
</dbReference>
<dbReference type="PROSITE" id="PS51898">
    <property type="entry name" value="TYR_RECOMBINASE"/>
    <property type="match status" value="1"/>
</dbReference>
<organism evidence="3 4">
    <name type="scientific">Haloferax volcanii</name>
    <name type="common">Halobacterium volcanii</name>
    <dbReference type="NCBI Taxonomy" id="2246"/>
    <lineage>
        <taxon>Archaea</taxon>
        <taxon>Methanobacteriati</taxon>
        <taxon>Methanobacteriota</taxon>
        <taxon>Stenosarchaea group</taxon>
        <taxon>Halobacteria</taxon>
        <taxon>Halobacteriales</taxon>
        <taxon>Haloferacaceae</taxon>
        <taxon>Haloferax</taxon>
    </lineage>
</organism>
<dbReference type="InterPro" id="IPR050090">
    <property type="entry name" value="Tyrosine_recombinase_XerCD"/>
</dbReference>
<dbReference type="InterPro" id="IPR011010">
    <property type="entry name" value="DNA_brk_join_enz"/>
</dbReference>
<dbReference type="Proteomes" id="UP000320212">
    <property type="component" value="Unassembled WGS sequence"/>
</dbReference>
<dbReference type="EMBL" id="VMTR01000276">
    <property type="protein sequence ID" value="TVT89082.1"/>
    <property type="molecule type" value="Genomic_DNA"/>
</dbReference>